<reference evidence="3 4" key="1">
    <citation type="journal article" date="2016" name="Nat. Commun.">
        <title>Thousands of microbial genomes shed light on interconnected biogeochemical processes in an aquifer system.</title>
        <authorList>
            <person name="Anantharaman K."/>
            <person name="Brown C.T."/>
            <person name="Hug L.A."/>
            <person name="Sharon I."/>
            <person name="Castelle C.J."/>
            <person name="Probst A.J."/>
            <person name="Thomas B.C."/>
            <person name="Singh A."/>
            <person name="Wilkins M.J."/>
            <person name="Karaoz U."/>
            <person name="Brodie E.L."/>
            <person name="Williams K.H."/>
            <person name="Hubbard S.S."/>
            <person name="Banfield J.F."/>
        </authorList>
    </citation>
    <scope>NUCLEOTIDE SEQUENCE [LARGE SCALE GENOMIC DNA]</scope>
</reference>
<dbReference type="Gene3D" id="3.30.1490.130">
    <property type="entry name" value="D-aminoacylase. Domain 3"/>
    <property type="match status" value="1"/>
</dbReference>
<dbReference type="PANTHER" id="PTHR11647:SF1">
    <property type="entry name" value="COLLAPSIN RESPONSE MEDIATOR PROTEIN"/>
    <property type="match status" value="1"/>
</dbReference>
<dbReference type="SUPFAM" id="SSF51556">
    <property type="entry name" value="Metallo-dependent hydrolases"/>
    <property type="match status" value="1"/>
</dbReference>
<protein>
    <recommendedName>
        <fullName evidence="2">Amidohydrolase-related domain-containing protein</fullName>
    </recommendedName>
</protein>
<dbReference type="InterPro" id="IPR011059">
    <property type="entry name" value="Metal-dep_hydrolase_composite"/>
</dbReference>
<dbReference type="AlphaFoldDB" id="A0A1G2GWS4"/>
<dbReference type="InterPro" id="IPR050378">
    <property type="entry name" value="Metallo-dep_Hydrolases_sf"/>
</dbReference>
<dbReference type="EMBL" id="MHNW01000004">
    <property type="protein sequence ID" value="OGZ54664.1"/>
    <property type="molecule type" value="Genomic_DNA"/>
</dbReference>
<evidence type="ECO:0000259" key="2">
    <source>
        <dbReference type="Pfam" id="PF01979"/>
    </source>
</evidence>
<proteinExistence type="predicted"/>
<dbReference type="STRING" id="1802126.A3B25_03545"/>
<dbReference type="Proteomes" id="UP000179106">
    <property type="component" value="Unassembled WGS sequence"/>
</dbReference>
<dbReference type="InterPro" id="IPR006680">
    <property type="entry name" value="Amidohydro-rel"/>
</dbReference>
<dbReference type="InterPro" id="IPR032466">
    <property type="entry name" value="Metal_Hydrolase"/>
</dbReference>
<dbReference type="GO" id="GO:0005829">
    <property type="term" value="C:cytosol"/>
    <property type="evidence" value="ECO:0007669"/>
    <property type="project" value="TreeGrafter"/>
</dbReference>
<dbReference type="GO" id="GO:0016811">
    <property type="term" value="F:hydrolase activity, acting on carbon-nitrogen (but not peptide) bonds, in linear amides"/>
    <property type="evidence" value="ECO:0007669"/>
    <property type="project" value="InterPro"/>
</dbReference>
<evidence type="ECO:0000256" key="1">
    <source>
        <dbReference type="ARBA" id="ARBA00001947"/>
    </source>
</evidence>
<dbReference type="SUPFAM" id="SSF51338">
    <property type="entry name" value="Composite domain of metallo-dependent hydrolases"/>
    <property type="match status" value="1"/>
</dbReference>
<accession>A0A1G2GWS4</accession>
<dbReference type="GO" id="GO:0016812">
    <property type="term" value="F:hydrolase activity, acting on carbon-nitrogen (but not peptide) bonds, in cyclic amides"/>
    <property type="evidence" value="ECO:0007669"/>
    <property type="project" value="TreeGrafter"/>
</dbReference>
<sequence>MSLLIKRVKIIGSAIHGADLKDVYISGEKISAIGDFSSKGAEKVIDGQGAYLSPGFIDVNTDSDHYLSILNHPSQEDFIRQGVTTIIGGMCGASLAPLLYGSLESMRKWGNIDDTNVNWHTVKEFLETLDKKPLAVNFAMLVGHSTIRRALIGEQIRDLTKRELHVFGTVLLRALKEGAFGLSTGLGYVHSLQTPYQEIKFLCEIVRKQNGVYATHLRSNTSELAKSIEETIKLATDVGVRTIISHFMPIVGNEKAYEYALQKIESLPEKTRLKFDVYPSETSILAIYTFLPAWAQNGGKNVMLANIRDAWLRARIIKDMPRIDPENFVIAQAPGNEFFVGKSLKEIANFYDAPNYNAALLKLMEATRLTATIFYKNINEALVKKAIQNSRSCIATNSASFPDSGKTLKSERVTSTFTNFLGMTVGENLMSIEDAIKKITVEPARLFNLSGRGEIQEGNFADLALFSITDGYTPKKKKVDVKSVIVNGKLVFENGIYTGKAPGKNLRHTA</sequence>
<comment type="caution">
    <text evidence="3">The sequence shown here is derived from an EMBL/GenBank/DDBJ whole genome shotgun (WGS) entry which is preliminary data.</text>
</comment>
<dbReference type="Gene3D" id="2.30.40.10">
    <property type="entry name" value="Urease, subunit C, domain 1"/>
    <property type="match status" value="1"/>
</dbReference>
<dbReference type="InterPro" id="IPR023100">
    <property type="entry name" value="D-aminoacylase_insert_dom_sf"/>
</dbReference>
<name>A0A1G2GWS4_9BACT</name>
<gene>
    <name evidence="3" type="ORF">A3B25_03545</name>
</gene>
<dbReference type="PANTHER" id="PTHR11647">
    <property type="entry name" value="HYDRANTOINASE/DIHYDROPYRIMIDINASE FAMILY MEMBER"/>
    <property type="match status" value="1"/>
</dbReference>
<evidence type="ECO:0000313" key="3">
    <source>
        <dbReference type="EMBL" id="OGZ54664.1"/>
    </source>
</evidence>
<feature type="domain" description="Amidohydrolase-related" evidence="2">
    <location>
        <begin position="379"/>
        <end position="491"/>
    </location>
</feature>
<evidence type="ECO:0000313" key="4">
    <source>
        <dbReference type="Proteomes" id="UP000179106"/>
    </source>
</evidence>
<comment type="cofactor">
    <cofactor evidence="1">
        <name>Zn(2+)</name>
        <dbReference type="ChEBI" id="CHEBI:29105"/>
    </cofactor>
</comment>
<organism evidence="3 4">
    <name type="scientific">Candidatus Ryanbacteria bacterium RIFCSPLOWO2_01_FULL_48_26</name>
    <dbReference type="NCBI Taxonomy" id="1802126"/>
    <lineage>
        <taxon>Bacteria</taxon>
        <taxon>Candidatus Ryaniibacteriota</taxon>
    </lineage>
</organism>
<dbReference type="Pfam" id="PF01979">
    <property type="entry name" value="Amidohydro_1"/>
    <property type="match status" value="1"/>
</dbReference>
<dbReference type="Gene3D" id="3.20.20.140">
    <property type="entry name" value="Metal-dependent hydrolases"/>
    <property type="match status" value="1"/>
</dbReference>